<evidence type="ECO:0000313" key="1">
    <source>
        <dbReference type="EMBL" id="PWL38599.1"/>
    </source>
</evidence>
<protein>
    <submittedName>
        <fullName evidence="1">DUF4294 domain-containing protein</fullName>
    </submittedName>
</protein>
<dbReference type="EMBL" id="QGEG01000002">
    <property type="protein sequence ID" value="PWL38599.1"/>
    <property type="molecule type" value="Genomic_DNA"/>
</dbReference>
<dbReference type="InterPro" id="IPR025636">
    <property type="entry name" value="DUF4294"/>
</dbReference>
<reference evidence="1 2" key="1">
    <citation type="submission" date="2018-05" db="EMBL/GenBank/DDBJ databases">
        <title>Complete genome sequence of Flagellimonas aquimarina ECD12 isolated from seaweed Ecklonia cava.</title>
        <authorList>
            <person name="Choi S."/>
            <person name="Seong C."/>
        </authorList>
    </citation>
    <scope>NUCLEOTIDE SEQUENCE [LARGE SCALE GENOMIC DNA]</scope>
    <source>
        <strain evidence="1 2">ECD12</strain>
    </source>
</reference>
<evidence type="ECO:0000313" key="2">
    <source>
        <dbReference type="Proteomes" id="UP000245762"/>
    </source>
</evidence>
<organism evidence="1 2">
    <name type="scientific">Flagellimonas aquimarina</name>
    <dbReference type="NCBI Taxonomy" id="2201895"/>
    <lineage>
        <taxon>Bacteria</taxon>
        <taxon>Pseudomonadati</taxon>
        <taxon>Bacteroidota</taxon>
        <taxon>Flavobacteriia</taxon>
        <taxon>Flavobacteriales</taxon>
        <taxon>Flavobacteriaceae</taxon>
        <taxon>Flagellimonas</taxon>
    </lineage>
</organism>
<name>A0A316L0Y1_9FLAO</name>
<accession>A0A316L0Y1</accession>
<dbReference type="AlphaFoldDB" id="A0A316L0Y1"/>
<comment type="caution">
    <text evidence="1">The sequence shown here is derived from an EMBL/GenBank/DDBJ whole genome shotgun (WGS) entry which is preliminary data.</text>
</comment>
<dbReference type="OrthoDB" id="1491885at2"/>
<dbReference type="RefSeq" id="WP_109662651.1">
    <property type="nucleotide sequence ID" value="NZ_QGEG01000002.1"/>
</dbReference>
<dbReference type="Pfam" id="PF14127">
    <property type="entry name" value="DUF4294"/>
    <property type="match status" value="1"/>
</dbReference>
<gene>
    <name evidence="1" type="ORF">DKG77_10090</name>
</gene>
<dbReference type="Proteomes" id="UP000245762">
    <property type="component" value="Unassembled WGS sequence"/>
</dbReference>
<sequence length="226" mass="27048">MFRYNLVIVFLLVFGFGFSQEAVKDSVADYYVRFEGDSILHSSIELDEVFIFGRLEFADRKEKLRYYILRRKTLKVYPYAKLAAERLVELNDSLAKIKKKRHKKKYTKKVQKYIEGEFSDKLKKLTRTEGQILIKLIYRQTGKTAFNLVKELRNGWRAFWYNTTAKAFKISIKEEFHPERIHEDYLIEDILQRAFAAKKLERQESVLDYDYAQLSNKWKNGQNKKN</sequence>
<proteinExistence type="predicted"/>
<keyword evidence="2" id="KW-1185">Reference proteome</keyword>